<dbReference type="KEGG" id="mgik:GO620_016150"/>
<dbReference type="RefSeq" id="WP_157524844.1">
    <property type="nucleotide sequence ID" value="NZ_CP066775.1"/>
</dbReference>
<evidence type="ECO:0000256" key="1">
    <source>
        <dbReference type="ARBA" id="ARBA00002378"/>
    </source>
</evidence>
<dbReference type="GO" id="GO:0050136">
    <property type="term" value="F:NADH dehydrogenase (quinone) (non-electrogenic) activity"/>
    <property type="evidence" value="ECO:0007669"/>
    <property type="project" value="UniProtKB-UniRule"/>
</dbReference>
<comment type="subcellular location">
    <subcellularLocation>
        <location evidence="6">Cell membrane</location>
        <topology evidence="6">Peripheral membrane protein</topology>
        <orientation evidence="6">Cytoplasmic side</orientation>
    </subcellularLocation>
</comment>
<evidence type="ECO:0000259" key="8">
    <source>
        <dbReference type="Pfam" id="PF00346"/>
    </source>
</evidence>
<evidence type="ECO:0000256" key="7">
    <source>
        <dbReference type="RuleBase" id="RU003685"/>
    </source>
</evidence>
<dbReference type="AlphaFoldDB" id="A0A6I4INC9"/>
<keyword evidence="10" id="KW-1185">Reference proteome</keyword>
<keyword evidence="4 6" id="KW-1278">Translocase</keyword>
<evidence type="ECO:0000256" key="6">
    <source>
        <dbReference type="HAMAP-Rule" id="MF_01358"/>
    </source>
</evidence>
<dbReference type="GO" id="GO:0051287">
    <property type="term" value="F:NAD binding"/>
    <property type="evidence" value="ECO:0007669"/>
    <property type="project" value="InterPro"/>
</dbReference>
<keyword evidence="3 6" id="KW-0813">Transport</keyword>
<dbReference type="HAMAP" id="MF_01358">
    <property type="entry name" value="NDH1_NuoD"/>
    <property type="match status" value="1"/>
</dbReference>
<dbReference type="InterPro" id="IPR022885">
    <property type="entry name" value="NDH1_su_D/H"/>
</dbReference>
<evidence type="ECO:0000256" key="5">
    <source>
        <dbReference type="ARBA" id="ARBA00023027"/>
    </source>
</evidence>
<dbReference type="EMBL" id="CP066775">
    <property type="protein sequence ID" value="QQL49680.1"/>
    <property type="molecule type" value="Genomic_DNA"/>
</dbReference>
<comment type="similarity">
    <text evidence="2 6 7">Belongs to the complex I 49 kDa subunit family.</text>
</comment>
<protein>
    <recommendedName>
        <fullName evidence="6">NADH-quinone oxidoreductase subunit D</fullName>
        <ecNumber evidence="6">7.1.1.-</ecNumber>
    </recommendedName>
    <alternativeName>
        <fullName evidence="6">NADH dehydrogenase I subunit D</fullName>
    </alternativeName>
    <alternativeName>
        <fullName evidence="6">NDH-1 subunit D</fullName>
    </alternativeName>
</protein>
<evidence type="ECO:0000256" key="3">
    <source>
        <dbReference type="ARBA" id="ARBA00022448"/>
    </source>
</evidence>
<evidence type="ECO:0000256" key="2">
    <source>
        <dbReference type="ARBA" id="ARBA00005769"/>
    </source>
</evidence>
<organism evidence="9 10">
    <name type="scientific">Mucilaginibacter ginkgonis</name>
    <dbReference type="NCBI Taxonomy" id="2682091"/>
    <lineage>
        <taxon>Bacteria</taxon>
        <taxon>Pseudomonadati</taxon>
        <taxon>Bacteroidota</taxon>
        <taxon>Sphingobacteriia</taxon>
        <taxon>Sphingobacteriales</taxon>
        <taxon>Sphingobacteriaceae</taxon>
        <taxon>Mucilaginibacter</taxon>
    </lineage>
</organism>
<keyword evidence="5 6" id="KW-0520">NAD</keyword>
<dbReference type="SUPFAM" id="SSF56762">
    <property type="entry name" value="HydB/Nqo4-like"/>
    <property type="match status" value="1"/>
</dbReference>
<dbReference type="InterPro" id="IPR001135">
    <property type="entry name" value="NADH_Q_OxRdtase_suD"/>
</dbReference>
<feature type="domain" description="NADH-quinone oxidoreductase subunit D" evidence="8">
    <location>
        <begin position="130"/>
        <end position="402"/>
    </location>
</feature>
<dbReference type="InterPro" id="IPR014029">
    <property type="entry name" value="NADH_UbQ_OxRdtase_49kDa_CS"/>
</dbReference>
<name>A0A6I4INC9_9SPHI</name>
<dbReference type="Proteomes" id="UP000429232">
    <property type="component" value="Chromosome"/>
</dbReference>
<dbReference type="PANTHER" id="PTHR11993:SF10">
    <property type="entry name" value="NADH DEHYDROGENASE [UBIQUINONE] IRON-SULFUR PROTEIN 2, MITOCHONDRIAL"/>
    <property type="match status" value="1"/>
</dbReference>
<evidence type="ECO:0000313" key="10">
    <source>
        <dbReference type="Proteomes" id="UP000429232"/>
    </source>
</evidence>
<dbReference type="PROSITE" id="PS00535">
    <property type="entry name" value="COMPLEX1_49K"/>
    <property type="match status" value="1"/>
</dbReference>
<dbReference type="GO" id="GO:0048038">
    <property type="term" value="F:quinone binding"/>
    <property type="evidence" value="ECO:0007669"/>
    <property type="project" value="UniProtKB-KW"/>
</dbReference>
<comment type="function">
    <text evidence="1">NDH-1 shuttles electrons from NADH, via FMN and iron-sulfur (Fe-S) centers, to quinones in the respiratory chain. The immediate electron acceptor for the enzyme in this species is believed to be ubiquinone. Couples the redox reaction to proton translocation (for every two electrons transferred, four hydrogen ions are translocated across the cytoplasmic membrane), and thus conserves the redox energy in a proton gradient.</text>
</comment>
<comment type="function">
    <text evidence="6">NDH-1 shuttles electrons from NADH, via FMN and iron-sulfur (Fe-S) centers, to quinones in the respiratory chain. The immediate electron acceptor for the enzyme in this species is believed to be a menaquinone. Couples the redox reaction to proton translocation (for every two electrons transferred, four hydrogen ions are translocated across the cytoplasmic membrane), and thus conserves the redox energy in a proton gradient.</text>
</comment>
<keyword evidence="6" id="KW-0472">Membrane</keyword>
<evidence type="ECO:0000313" key="9">
    <source>
        <dbReference type="EMBL" id="QQL49680.1"/>
    </source>
</evidence>
<dbReference type="GO" id="GO:0005886">
    <property type="term" value="C:plasma membrane"/>
    <property type="evidence" value="ECO:0007669"/>
    <property type="project" value="UniProtKB-SubCell"/>
</dbReference>
<gene>
    <name evidence="6" type="primary">nuoD</name>
    <name evidence="9" type="ORF">GO620_016150</name>
</gene>
<comment type="subunit">
    <text evidence="6">NDH-1 is composed of 14 different subunits. Subunits NuoB, C, D, E, F, and G constitute the peripheral sector of the complex.</text>
</comment>
<reference evidence="9 10" key="1">
    <citation type="submission" date="2020-12" db="EMBL/GenBank/DDBJ databases">
        <title>HMF7856_wgs.fasta genome submission.</title>
        <authorList>
            <person name="Kang H."/>
            <person name="Kim H."/>
            <person name="Joh K."/>
        </authorList>
    </citation>
    <scope>NUCLEOTIDE SEQUENCE [LARGE SCALE GENOMIC DNA]</scope>
    <source>
        <strain evidence="9 10">HMF7856</strain>
    </source>
</reference>
<keyword evidence="6" id="KW-0874">Quinone</keyword>
<dbReference type="NCBIfam" id="NF004739">
    <property type="entry name" value="PRK06075.1"/>
    <property type="match status" value="1"/>
</dbReference>
<comment type="catalytic activity">
    <reaction evidence="6">
        <text>a quinone + NADH + 5 H(+)(in) = a quinol + NAD(+) + 4 H(+)(out)</text>
        <dbReference type="Rhea" id="RHEA:57888"/>
        <dbReference type="ChEBI" id="CHEBI:15378"/>
        <dbReference type="ChEBI" id="CHEBI:24646"/>
        <dbReference type="ChEBI" id="CHEBI:57540"/>
        <dbReference type="ChEBI" id="CHEBI:57945"/>
        <dbReference type="ChEBI" id="CHEBI:132124"/>
    </reaction>
</comment>
<sequence>MENQLVFNDNDPQTELSTLNLGPTHPATHGVFQNVIQLDGERIVSGVSTIGYIHRAFEKIAEHRPFYQITPLTDRLNYCSSPINNMGWHMTVEKLLNIQTPKRVDYLRIIVMELARLADHIVCNGVLGVDTGAFTGFLYMMEYREAIYEIYEEVCGSRLTTNIGRIGGFERNFNDIAFNKIRKFLDDFPKVLKEFENLFNRNRIFIDRTRGVAATSAETALDYSWSGPILRATGVDYDVRAMNPYCSYDDLDFEVPVGNTGDVYDRFLVRNEEMWQSMRMIQQCLDKIAKEDPAIFHADVPEFYLPPKEEVYNNMEALIYHFKIVMGEIETPVGEVYHSVEGANGELGFYLVNDGGRTPYRLHFRRPSFINYQMYAPMSRGMLLSDAIINMSSLNVIAGELDA</sequence>
<dbReference type="InterPro" id="IPR029014">
    <property type="entry name" value="NiFe-Hase_large"/>
</dbReference>
<keyword evidence="6" id="KW-1003">Cell membrane</keyword>
<dbReference type="Gene3D" id="1.10.645.10">
    <property type="entry name" value="Cytochrome-c3 Hydrogenase, chain B"/>
    <property type="match status" value="1"/>
</dbReference>
<dbReference type="EC" id="7.1.1.-" evidence="6"/>
<keyword evidence="9" id="KW-0560">Oxidoreductase</keyword>
<dbReference type="Pfam" id="PF00346">
    <property type="entry name" value="Complex1_49kDa"/>
    <property type="match status" value="1"/>
</dbReference>
<dbReference type="PANTHER" id="PTHR11993">
    <property type="entry name" value="NADH-UBIQUINONE OXIDOREDUCTASE 49 KDA SUBUNIT"/>
    <property type="match status" value="1"/>
</dbReference>
<proteinExistence type="inferred from homology"/>
<accession>A0A6I4INC9</accession>
<evidence type="ECO:0000256" key="4">
    <source>
        <dbReference type="ARBA" id="ARBA00022967"/>
    </source>
</evidence>